<reference evidence="1 2" key="1">
    <citation type="submission" date="2019-07" db="EMBL/GenBank/DDBJ databases">
        <title>Rufibacter sp. nov., isolated from lake sediment.</title>
        <authorList>
            <person name="Qu J.-H."/>
        </authorList>
    </citation>
    <scope>NUCLEOTIDE SEQUENCE [LARGE SCALE GENOMIC DNA]</scope>
    <source>
        <strain evidence="1 2">NBS58-1</strain>
    </source>
</reference>
<sequence length="131" mass="15305">MVGDTLYHKEHWKIFPGKKLKSGKGSAENGWYKSIFFKNPANWANVLWRDTEIRNNSEYQFDEGIRDRDKVKEYLNPGDTLEVTKIEKRGSKKAGYWYVVNMRQAQGLLSLHYRCYIADALQSEEVLPVSN</sequence>
<proteinExistence type="predicted"/>
<keyword evidence="2" id="KW-1185">Reference proteome</keyword>
<dbReference type="Proteomes" id="UP000324133">
    <property type="component" value="Unassembled WGS sequence"/>
</dbReference>
<dbReference type="OrthoDB" id="9966621at2"/>
<name>A0A5B6TCI3_9BACT</name>
<dbReference type="AlphaFoldDB" id="A0A5B6TCI3"/>
<evidence type="ECO:0000313" key="2">
    <source>
        <dbReference type="Proteomes" id="UP000324133"/>
    </source>
</evidence>
<protein>
    <submittedName>
        <fullName evidence="1">Uncharacterized protein</fullName>
    </submittedName>
</protein>
<dbReference type="EMBL" id="VKKY01000003">
    <property type="protein sequence ID" value="KAA3436813.1"/>
    <property type="molecule type" value="Genomic_DNA"/>
</dbReference>
<organism evidence="1 2">
    <name type="scientific">Rufibacter hautae</name>
    <dbReference type="NCBI Taxonomy" id="2595005"/>
    <lineage>
        <taxon>Bacteria</taxon>
        <taxon>Pseudomonadati</taxon>
        <taxon>Bacteroidota</taxon>
        <taxon>Cytophagia</taxon>
        <taxon>Cytophagales</taxon>
        <taxon>Hymenobacteraceae</taxon>
        <taxon>Rufibacter</taxon>
    </lineage>
</organism>
<dbReference type="RefSeq" id="WP_149092752.1">
    <property type="nucleotide sequence ID" value="NZ_VKKY01000003.1"/>
</dbReference>
<accession>A0A5B6TCI3</accession>
<gene>
    <name evidence="1" type="ORF">FOA19_20785</name>
</gene>
<comment type="caution">
    <text evidence="1">The sequence shown here is derived from an EMBL/GenBank/DDBJ whole genome shotgun (WGS) entry which is preliminary data.</text>
</comment>
<evidence type="ECO:0000313" key="1">
    <source>
        <dbReference type="EMBL" id="KAA3436813.1"/>
    </source>
</evidence>